<dbReference type="AlphaFoldDB" id="A0A177B5X5"/>
<name>A0A177B5X5_9BILA</name>
<gene>
    <name evidence="1" type="ORF">A3Q56_02690</name>
</gene>
<dbReference type="Proteomes" id="UP000078046">
    <property type="component" value="Unassembled WGS sequence"/>
</dbReference>
<comment type="caution">
    <text evidence="1">The sequence shown here is derived from an EMBL/GenBank/DDBJ whole genome shotgun (WGS) entry which is preliminary data.</text>
</comment>
<organism evidence="1 2">
    <name type="scientific">Intoshia linei</name>
    <dbReference type="NCBI Taxonomy" id="1819745"/>
    <lineage>
        <taxon>Eukaryota</taxon>
        <taxon>Metazoa</taxon>
        <taxon>Spiralia</taxon>
        <taxon>Lophotrochozoa</taxon>
        <taxon>Mesozoa</taxon>
        <taxon>Orthonectida</taxon>
        <taxon>Rhopaluridae</taxon>
        <taxon>Intoshia</taxon>
    </lineage>
</organism>
<accession>A0A177B5X5</accession>
<protein>
    <submittedName>
        <fullName evidence="1">Uncharacterized protein</fullName>
    </submittedName>
</protein>
<keyword evidence="2" id="KW-1185">Reference proteome</keyword>
<dbReference type="InterPro" id="IPR009030">
    <property type="entry name" value="Growth_fac_rcpt_cys_sf"/>
</dbReference>
<dbReference type="OrthoDB" id="296172at2759"/>
<dbReference type="Gene3D" id="2.10.220.10">
    <property type="entry name" value="Hormone Receptor, Insulin-like Growth Factor Receptor 1, Chain A, domain 2"/>
    <property type="match status" value="1"/>
</dbReference>
<reference evidence="1 2" key="1">
    <citation type="submission" date="2016-04" db="EMBL/GenBank/DDBJ databases">
        <title>The genome of Intoshia linei affirms orthonectids as highly simplified spiralians.</title>
        <authorList>
            <person name="Mikhailov K.V."/>
            <person name="Slusarev G.S."/>
            <person name="Nikitin M.A."/>
            <person name="Logacheva M.D."/>
            <person name="Penin A."/>
            <person name="Aleoshin V."/>
            <person name="Panchin Y.V."/>
        </authorList>
    </citation>
    <scope>NUCLEOTIDE SEQUENCE [LARGE SCALE GENOMIC DNA]</scope>
    <source>
        <strain evidence="1">Intl2013</strain>
        <tissue evidence="1">Whole animal</tissue>
    </source>
</reference>
<evidence type="ECO:0000313" key="1">
    <source>
        <dbReference type="EMBL" id="OAF69520.1"/>
    </source>
</evidence>
<evidence type="ECO:0000313" key="2">
    <source>
        <dbReference type="Proteomes" id="UP000078046"/>
    </source>
</evidence>
<sequence length="284" mass="32128">MRDCTSPENCIACFSGYFLTRKLHKSFCNKCTSNCLLCLDRVSCITCKSDYFWDKSDQVCQSCGSNCLKCDETVGCTKCGKGYIVTNSVCHQCPILHKSLCEKIMDKTRGRIWRSTSQSCIYCPENCLRCILEESEIFCIYTENNIIYSGCRSGLVWTWNYLCEKCTSSTNVILSPITCERCIGGSGNYHLRGYHIVGKCLKTSCQQTASTILSRPECNGCENRIWIIGSCVLGTMCGGPWNNNLSIYCSHSWVYPECIVVNDITVEQTINDRTFSDKDRHYLI</sequence>
<dbReference type="SUPFAM" id="SSF57184">
    <property type="entry name" value="Growth factor receptor domain"/>
    <property type="match status" value="1"/>
</dbReference>
<dbReference type="EMBL" id="LWCA01000269">
    <property type="protein sequence ID" value="OAF69520.1"/>
    <property type="molecule type" value="Genomic_DNA"/>
</dbReference>
<proteinExistence type="predicted"/>